<dbReference type="GO" id="GO:0046872">
    <property type="term" value="F:metal ion binding"/>
    <property type="evidence" value="ECO:0007669"/>
    <property type="project" value="UniProtKB-KW"/>
</dbReference>
<dbReference type="AlphaFoldDB" id="A0A644VRF0"/>
<evidence type="ECO:0000256" key="1">
    <source>
        <dbReference type="ARBA" id="ARBA00004196"/>
    </source>
</evidence>
<keyword evidence="2" id="KW-0813">Transport</keyword>
<evidence type="ECO:0000313" key="5">
    <source>
        <dbReference type="EMBL" id="MPL93780.1"/>
    </source>
</evidence>
<evidence type="ECO:0000256" key="2">
    <source>
        <dbReference type="ARBA" id="ARBA00022448"/>
    </source>
</evidence>
<dbReference type="Gene3D" id="3.40.50.1980">
    <property type="entry name" value="Nitrogenase molybdenum iron protein domain"/>
    <property type="match status" value="1"/>
</dbReference>
<accession>A0A644VRF0</accession>
<reference evidence="5" key="1">
    <citation type="submission" date="2019-08" db="EMBL/GenBank/DDBJ databases">
        <authorList>
            <person name="Kucharzyk K."/>
            <person name="Murdoch R.W."/>
            <person name="Higgins S."/>
            <person name="Loffler F."/>
        </authorList>
    </citation>
    <scope>NUCLEOTIDE SEQUENCE</scope>
</reference>
<sequence>MKKSIGIILTLFLICSMLISGASALNVVTTMPNIWDVAQEIGKEKVTVIYVAPPTAVHISSDTIDAILQKNSDFISNADLFIGQGGGMDGTPITKVTEFRQTNFGKETNWRLINEVSTSAVPNATNVYDNPTSLIGYAQTIAYILKTADPANSDTYDANLAAYLKKISTVTTLTPAEKELLSDVPIICQFRIKNQAETWLGMHVITSYPSPDTVQAVVDDIHANPAKYLKIAEGAKCGKIFVIENIVAGQDIGKSIHEALADEKIPCERVIFLNLPKSADGIDSILEYYAYNKALITENINSKTQTQSPLAAIPIISALACAVLFHNRRN</sequence>
<keyword evidence="4" id="KW-0732">Signal</keyword>
<evidence type="ECO:0000256" key="4">
    <source>
        <dbReference type="ARBA" id="ARBA00022729"/>
    </source>
</evidence>
<comment type="subcellular location">
    <subcellularLocation>
        <location evidence="1">Cell envelope</location>
    </subcellularLocation>
</comment>
<protein>
    <submittedName>
        <fullName evidence="5">Uncharacterized protein</fullName>
    </submittedName>
</protein>
<name>A0A644VRF0_9ZZZZ</name>
<dbReference type="GO" id="GO:0030313">
    <property type="term" value="C:cell envelope"/>
    <property type="evidence" value="ECO:0007669"/>
    <property type="project" value="UniProtKB-SubCell"/>
</dbReference>
<comment type="caution">
    <text evidence="5">The sequence shown here is derived from an EMBL/GenBank/DDBJ whole genome shotgun (WGS) entry which is preliminary data.</text>
</comment>
<gene>
    <name evidence="5" type="ORF">SDC9_39927</name>
</gene>
<organism evidence="5">
    <name type="scientific">bioreactor metagenome</name>
    <dbReference type="NCBI Taxonomy" id="1076179"/>
    <lineage>
        <taxon>unclassified sequences</taxon>
        <taxon>metagenomes</taxon>
        <taxon>ecological metagenomes</taxon>
    </lineage>
</organism>
<dbReference type="InterPro" id="IPR050492">
    <property type="entry name" value="Bact_metal-bind_prot9"/>
</dbReference>
<keyword evidence="3" id="KW-0479">Metal-binding</keyword>
<dbReference type="GO" id="GO:0030001">
    <property type="term" value="P:metal ion transport"/>
    <property type="evidence" value="ECO:0007669"/>
    <property type="project" value="InterPro"/>
</dbReference>
<dbReference type="EMBL" id="VSSQ01000402">
    <property type="protein sequence ID" value="MPL93780.1"/>
    <property type="molecule type" value="Genomic_DNA"/>
</dbReference>
<dbReference type="SUPFAM" id="SSF53807">
    <property type="entry name" value="Helical backbone' metal receptor"/>
    <property type="match status" value="1"/>
</dbReference>
<dbReference type="PANTHER" id="PTHR42953:SF1">
    <property type="entry name" value="METAL-BINDING PROTEIN HI_0362-RELATED"/>
    <property type="match status" value="1"/>
</dbReference>
<dbReference type="InterPro" id="IPR006127">
    <property type="entry name" value="ZnuA-like"/>
</dbReference>
<evidence type="ECO:0000256" key="3">
    <source>
        <dbReference type="ARBA" id="ARBA00022723"/>
    </source>
</evidence>
<dbReference type="PANTHER" id="PTHR42953">
    <property type="entry name" value="HIGH-AFFINITY ZINC UPTAKE SYSTEM PROTEIN ZNUA-RELATED"/>
    <property type="match status" value="1"/>
</dbReference>
<proteinExistence type="predicted"/>
<dbReference type="Pfam" id="PF01297">
    <property type="entry name" value="ZnuA"/>
    <property type="match status" value="1"/>
</dbReference>